<reference evidence="7" key="1">
    <citation type="submission" date="2025-08" db="UniProtKB">
        <authorList>
            <consortium name="RefSeq"/>
        </authorList>
    </citation>
    <scope>IDENTIFICATION</scope>
    <source>
        <tissue evidence="7">Muscle</tissue>
    </source>
</reference>
<dbReference type="PROSITE" id="PS50268">
    <property type="entry name" value="CADHERIN_2"/>
    <property type="match status" value="1"/>
</dbReference>
<dbReference type="OrthoDB" id="2161974at2759"/>
<evidence type="ECO:0000256" key="2">
    <source>
        <dbReference type="ARBA" id="ARBA00023136"/>
    </source>
</evidence>
<dbReference type="GO" id="GO:0022008">
    <property type="term" value="P:neurogenesis"/>
    <property type="evidence" value="ECO:0007669"/>
    <property type="project" value="InterPro"/>
</dbReference>
<dbReference type="InterPro" id="IPR039041">
    <property type="entry name" value="Nav/unc-53"/>
</dbReference>
<dbReference type="InterPro" id="IPR002126">
    <property type="entry name" value="Cadherin-like_dom"/>
</dbReference>
<dbReference type="PANTHER" id="PTHR12784">
    <property type="entry name" value="STEERIN"/>
    <property type="match status" value="1"/>
</dbReference>
<sequence length="394" mass="42309">MAVCVSISITIETTFDTTVTTEVNGRSLPALTTRSSPMAWRLGQSQTPRLQAGDAPSMPSSYAAAPRATTTSAGCTTGRYTGHSDTSRFVFRRGVRGAEQGENGGGGGAGGGGEGDEGQQSEMEITGYLSEGDILGRSNRTNEITSGYLTDGGLHLYSRSAGRASDSSTSQDVSQRGSKEMQGDIDRESRGLSVPAQGAGQRPGRKVNWDALQMTPVGTTIFSGFYGNNGAADIDDGPNGQIEYTIQYNPRDPTTNRTFDIPLTLFGSVVLRERLNYEEITRYMVIIQANDRAPYPSERRTATTTLTVDILDGDDLGPMFLPCTLVGNTRDCSPITYRANVLELTEPKEQVHADRDKSYYGEGVGGDDVEEGIKRRGEESQTQKSDAGNILEGF</sequence>
<protein>
    <submittedName>
        <fullName evidence="7">Neuron navigator 3-like</fullName>
    </submittedName>
</protein>
<feature type="region of interest" description="Disordered" evidence="4">
    <location>
        <begin position="43"/>
        <end position="119"/>
    </location>
</feature>
<dbReference type="PANTHER" id="PTHR12784:SF18">
    <property type="entry name" value="NEURON NAVIGATOR 3"/>
    <property type="match status" value="1"/>
</dbReference>
<feature type="compositionally biased region" description="Basic and acidic residues" evidence="4">
    <location>
        <begin position="349"/>
        <end position="359"/>
    </location>
</feature>
<feature type="domain" description="Cadherin" evidence="5">
    <location>
        <begin position="215"/>
        <end position="320"/>
    </location>
</feature>
<feature type="compositionally biased region" description="Low complexity" evidence="4">
    <location>
        <begin position="55"/>
        <end position="68"/>
    </location>
</feature>
<dbReference type="GeneID" id="104967365"/>
<evidence type="ECO:0000313" key="6">
    <source>
        <dbReference type="Proteomes" id="UP000504611"/>
    </source>
</evidence>
<dbReference type="InterPro" id="IPR015919">
    <property type="entry name" value="Cadherin-like_sf"/>
</dbReference>
<dbReference type="RefSeq" id="XP_010795076.1">
    <property type="nucleotide sequence ID" value="XM_010796774.1"/>
</dbReference>
<evidence type="ECO:0000256" key="4">
    <source>
        <dbReference type="SAM" id="MobiDB-lite"/>
    </source>
</evidence>
<gene>
    <name evidence="7" type="primary">LOC104967365</name>
</gene>
<proteinExistence type="predicted"/>
<dbReference type="SMART" id="SM00112">
    <property type="entry name" value="CA"/>
    <property type="match status" value="1"/>
</dbReference>
<dbReference type="FunFam" id="2.60.40.60:FF:000048">
    <property type="entry name" value="protocadherin-15 isoform X1"/>
    <property type="match status" value="1"/>
</dbReference>
<evidence type="ECO:0000313" key="7">
    <source>
        <dbReference type="RefSeq" id="XP_010795076.1"/>
    </source>
</evidence>
<feature type="compositionally biased region" description="Polar residues" evidence="4">
    <location>
        <begin position="69"/>
        <end position="79"/>
    </location>
</feature>
<feature type="region of interest" description="Disordered" evidence="4">
    <location>
        <begin position="349"/>
        <end position="394"/>
    </location>
</feature>
<dbReference type="AlphaFoldDB" id="A0A6I9Q547"/>
<dbReference type="Gene3D" id="2.60.40.60">
    <property type="entry name" value="Cadherins"/>
    <property type="match status" value="1"/>
</dbReference>
<keyword evidence="2" id="KW-0472">Membrane</keyword>
<dbReference type="GO" id="GO:0016020">
    <property type="term" value="C:membrane"/>
    <property type="evidence" value="ECO:0007669"/>
    <property type="project" value="UniProtKB-SubCell"/>
</dbReference>
<keyword evidence="3" id="KW-0106">Calcium</keyword>
<dbReference type="Pfam" id="PF00028">
    <property type="entry name" value="Cadherin"/>
    <property type="match status" value="1"/>
</dbReference>
<dbReference type="Proteomes" id="UP000504611">
    <property type="component" value="Unplaced"/>
</dbReference>
<feature type="region of interest" description="Disordered" evidence="4">
    <location>
        <begin position="159"/>
        <end position="205"/>
    </location>
</feature>
<evidence type="ECO:0000259" key="5">
    <source>
        <dbReference type="PROSITE" id="PS50268"/>
    </source>
</evidence>
<feature type="compositionally biased region" description="Basic and acidic residues" evidence="4">
    <location>
        <begin position="371"/>
        <end position="381"/>
    </location>
</feature>
<keyword evidence="6" id="KW-1185">Reference proteome</keyword>
<dbReference type="CDD" id="cd11304">
    <property type="entry name" value="Cadherin_repeat"/>
    <property type="match status" value="1"/>
</dbReference>
<feature type="compositionally biased region" description="Basic and acidic residues" evidence="4">
    <location>
        <begin position="177"/>
        <end position="190"/>
    </location>
</feature>
<evidence type="ECO:0000256" key="1">
    <source>
        <dbReference type="ARBA" id="ARBA00004370"/>
    </source>
</evidence>
<dbReference type="GO" id="GO:0007156">
    <property type="term" value="P:homophilic cell adhesion via plasma membrane adhesion molecules"/>
    <property type="evidence" value="ECO:0007669"/>
    <property type="project" value="InterPro"/>
</dbReference>
<organism evidence="6 7">
    <name type="scientific">Notothenia coriiceps</name>
    <name type="common">black rockcod</name>
    <dbReference type="NCBI Taxonomy" id="8208"/>
    <lineage>
        <taxon>Eukaryota</taxon>
        <taxon>Metazoa</taxon>
        <taxon>Chordata</taxon>
        <taxon>Craniata</taxon>
        <taxon>Vertebrata</taxon>
        <taxon>Euteleostomi</taxon>
        <taxon>Actinopterygii</taxon>
        <taxon>Neopterygii</taxon>
        <taxon>Teleostei</taxon>
        <taxon>Neoteleostei</taxon>
        <taxon>Acanthomorphata</taxon>
        <taxon>Eupercaria</taxon>
        <taxon>Perciformes</taxon>
        <taxon>Notothenioidei</taxon>
        <taxon>Nototheniidae</taxon>
        <taxon>Notothenia</taxon>
    </lineage>
</organism>
<dbReference type="KEGG" id="ncc:104967365"/>
<dbReference type="GO" id="GO:0005509">
    <property type="term" value="F:calcium ion binding"/>
    <property type="evidence" value="ECO:0007669"/>
    <property type="project" value="UniProtKB-UniRule"/>
</dbReference>
<dbReference type="SUPFAM" id="SSF49313">
    <property type="entry name" value="Cadherin-like"/>
    <property type="match status" value="1"/>
</dbReference>
<feature type="compositionally biased region" description="Polar residues" evidence="4">
    <location>
        <begin position="165"/>
        <end position="176"/>
    </location>
</feature>
<evidence type="ECO:0000256" key="3">
    <source>
        <dbReference type="PROSITE-ProRule" id="PRU00043"/>
    </source>
</evidence>
<name>A0A6I9Q547_9TELE</name>
<feature type="compositionally biased region" description="Gly residues" evidence="4">
    <location>
        <begin position="102"/>
        <end position="113"/>
    </location>
</feature>
<comment type="subcellular location">
    <subcellularLocation>
        <location evidence="1">Membrane</location>
    </subcellularLocation>
</comment>
<accession>A0A6I9Q547</accession>